<feature type="transmembrane region" description="Helical" evidence="1">
    <location>
        <begin position="97"/>
        <end position="115"/>
    </location>
</feature>
<organism evidence="2 3">
    <name type="scientific">Ochrobactrum chromiisoli</name>
    <dbReference type="NCBI Taxonomy" id="2993941"/>
    <lineage>
        <taxon>Bacteria</taxon>
        <taxon>Pseudomonadati</taxon>
        <taxon>Pseudomonadota</taxon>
        <taxon>Alphaproteobacteria</taxon>
        <taxon>Hyphomicrobiales</taxon>
        <taxon>Brucellaceae</taxon>
        <taxon>Brucella/Ochrobactrum group</taxon>
        <taxon>Ochrobactrum</taxon>
    </lineage>
</organism>
<keyword evidence="1" id="KW-0812">Transmembrane</keyword>
<keyword evidence="1" id="KW-0472">Membrane</keyword>
<name>A0ABT3QN54_9HYPH</name>
<evidence type="ECO:0000313" key="3">
    <source>
        <dbReference type="Proteomes" id="UP001301216"/>
    </source>
</evidence>
<sequence length="251" mass="28000">MRKGFARSGNTFAVRRGMTSIRDTQEISERVFVKDMSAGLERALLPEPWIPYKASEDLSPILPQQHRTPSQRLSALTSLAWLNLSAAMLREIGRGMFFLLFPVFMGIGAIVYFTLSFEPHWLPILAILTALGGVRVLSRRHFLSSRLLTLALALQLGVIAGKFETEWRATQLLGSEVATRITGRVAALEYKDNGSWRVTLDLIETQRPKLRYAPQRIRITARDIPARTTIGSGLTGFARLCRGVIPSGHGR</sequence>
<dbReference type="EMBL" id="JAPHAV010000003">
    <property type="protein sequence ID" value="MCX2697042.1"/>
    <property type="molecule type" value="Genomic_DNA"/>
</dbReference>
<reference evidence="2 3" key="1">
    <citation type="submission" date="2022-11" db="EMBL/GenBank/DDBJ databases">
        <title>Brucella sp. YY2X, whole genome shotgun sequencing project.</title>
        <authorList>
            <person name="Yang Y."/>
        </authorList>
    </citation>
    <scope>NUCLEOTIDE SEQUENCE [LARGE SCALE GENOMIC DNA]</scope>
    <source>
        <strain evidence="2 3">YY2X</strain>
    </source>
</reference>
<evidence type="ECO:0000256" key="1">
    <source>
        <dbReference type="SAM" id="Phobius"/>
    </source>
</evidence>
<dbReference type="RefSeq" id="WP_265984578.1">
    <property type="nucleotide sequence ID" value="NZ_JAPHAV010000003.1"/>
</dbReference>
<accession>A0ABT3QN54</accession>
<proteinExistence type="predicted"/>
<protein>
    <submittedName>
        <fullName evidence="2">Competence protein ComE</fullName>
    </submittedName>
</protein>
<dbReference type="Proteomes" id="UP001301216">
    <property type="component" value="Unassembled WGS sequence"/>
</dbReference>
<feature type="transmembrane region" description="Helical" evidence="1">
    <location>
        <begin position="121"/>
        <end position="138"/>
    </location>
</feature>
<comment type="caution">
    <text evidence="2">The sequence shown here is derived from an EMBL/GenBank/DDBJ whole genome shotgun (WGS) entry which is preliminary data.</text>
</comment>
<keyword evidence="3" id="KW-1185">Reference proteome</keyword>
<evidence type="ECO:0000313" key="2">
    <source>
        <dbReference type="EMBL" id="MCX2697042.1"/>
    </source>
</evidence>
<keyword evidence="1" id="KW-1133">Transmembrane helix</keyword>
<gene>
    <name evidence="2" type="ORF">OPR82_09650</name>
</gene>